<name>A0AAD5KI04_9CRUS</name>
<sequence length="138" mass="15436">MALRKGSVTEIPPGAVRLTPEEAVLYQFEAYVTSDLLLMNSPCMPCIQGRTVLIGGLFGTLYALIGSSFGNMLQAQRMDTIYLPPLGKETKKFFQTWQQMVQNNSNFLTKVLVVNVIVAVVVAHLQLKASYRFNQQDY</sequence>
<comment type="caution">
    <text evidence="2">The sequence shown here is derived from an EMBL/GenBank/DDBJ whole genome shotgun (WGS) entry which is preliminary data.</text>
</comment>
<feature type="transmembrane region" description="Helical" evidence="1">
    <location>
        <begin position="107"/>
        <end position="127"/>
    </location>
</feature>
<dbReference type="EMBL" id="WJBH02000009">
    <property type="protein sequence ID" value="KAI9552762.1"/>
    <property type="molecule type" value="Genomic_DNA"/>
</dbReference>
<organism evidence="2 3">
    <name type="scientific">Daphnia sinensis</name>
    <dbReference type="NCBI Taxonomy" id="1820382"/>
    <lineage>
        <taxon>Eukaryota</taxon>
        <taxon>Metazoa</taxon>
        <taxon>Ecdysozoa</taxon>
        <taxon>Arthropoda</taxon>
        <taxon>Crustacea</taxon>
        <taxon>Branchiopoda</taxon>
        <taxon>Diplostraca</taxon>
        <taxon>Cladocera</taxon>
        <taxon>Anomopoda</taxon>
        <taxon>Daphniidae</taxon>
        <taxon>Daphnia</taxon>
        <taxon>Daphnia similis group</taxon>
    </lineage>
</organism>
<keyword evidence="1" id="KW-0812">Transmembrane</keyword>
<keyword evidence="3" id="KW-1185">Reference proteome</keyword>
<protein>
    <submittedName>
        <fullName evidence="2">Uncharacterized protein</fullName>
    </submittedName>
</protein>
<dbReference type="AlphaFoldDB" id="A0AAD5KI04"/>
<reference evidence="2 3" key="1">
    <citation type="submission" date="2022-05" db="EMBL/GenBank/DDBJ databases">
        <title>A multi-omics perspective on studying reproductive biology in Daphnia sinensis.</title>
        <authorList>
            <person name="Jia J."/>
        </authorList>
    </citation>
    <scope>NUCLEOTIDE SEQUENCE [LARGE SCALE GENOMIC DNA]</scope>
    <source>
        <strain evidence="2 3">WSL</strain>
    </source>
</reference>
<accession>A0AAD5KI04</accession>
<proteinExistence type="predicted"/>
<dbReference type="Proteomes" id="UP000820818">
    <property type="component" value="Linkage Group LG9"/>
</dbReference>
<evidence type="ECO:0000313" key="3">
    <source>
        <dbReference type="Proteomes" id="UP000820818"/>
    </source>
</evidence>
<feature type="transmembrane region" description="Helical" evidence="1">
    <location>
        <begin position="52"/>
        <end position="73"/>
    </location>
</feature>
<evidence type="ECO:0000313" key="2">
    <source>
        <dbReference type="EMBL" id="KAI9552762.1"/>
    </source>
</evidence>
<gene>
    <name evidence="2" type="ORF">GHT06_020642</name>
</gene>
<keyword evidence="1" id="KW-0472">Membrane</keyword>
<evidence type="ECO:0000256" key="1">
    <source>
        <dbReference type="SAM" id="Phobius"/>
    </source>
</evidence>
<keyword evidence="1" id="KW-1133">Transmembrane helix</keyword>